<dbReference type="InterPro" id="IPR016092">
    <property type="entry name" value="ATAP"/>
</dbReference>
<proteinExistence type="predicted"/>
<dbReference type="Gene3D" id="2.60.300.12">
    <property type="entry name" value="HesB-like domain"/>
    <property type="match status" value="1"/>
</dbReference>
<comment type="caution">
    <text evidence="2">The sequence shown here is derived from an EMBL/GenBank/DDBJ whole genome shotgun (WGS) entry which is preliminary data.</text>
</comment>
<dbReference type="SUPFAM" id="SSF89360">
    <property type="entry name" value="HesB-like domain"/>
    <property type="match status" value="1"/>
</dbReference>
<evidence type="ECO:0000259" key="1">
    <source>
        <dbReference type="Pfam" id="PF01521"/>
    </source>
</evidence>
<dbReference type="NCBIfam" id="TIGR00049">
    <property type="entry name" value="iron-sulfur cluster assembly accessory protein"/>
    <property type="match status" value="1"/>
</dbReference>
<dbReference type="InterPro" id="IPR017870">
    <property type="entry name" value="FeS_cluster_insertion_CS"/>
</dbReference>
<dbReference type="PANTHER" id="PTHR43011">
    <property type="entry name" value="IRON-SULFUR CLUSTER ASSEMBLY 2 HOMOLOG, MITOCHONDRIAL"/>
    <property type="match status" value="1"/>
</dbReference>
<dbReference type="GO" id="GO:0016226">
    <property type="term" value="P:iron-sulfur cluster assembly"/>
    <property type="evidence" value="ECO:0007669"/>
    <property type="project" value="InterPro"/>
</dbReference>
<dbReference type="GO" id="GO:0051537">
    <property type="term" value="F:2 iron, 2 sulfur cluster binding"/>
    <property type="evidence" value="ECO:0007669"/>
    <property type="project" value="TreeGrafter"/>
</dbReference>
<dbReference type="InterPro" id="IPR000361">
    <property type="entry name" value="ATAP_core_dom"/>
</dbReference>
<dbReference type="InterPro" id="IPR035903">
    <property type="entry name" value="HesB-like_dom_sf"/>
</dbReference>
<gene>
    <name evidence="2" type="ORF">LCGC14_1677850</name>
</gene>
<feature type="domain" description="Core" evidence="1">
    <location>
        <begin position="4"/>
        <end position="104"/>
    </location>
</feature>
<protein>
    <recommendedName>
        <fullName evidence="1">Core domain-containing protein</fullName>
    </recommendedName>
</protein>
<dbReference type="AlphaFoldDB" id="A0A0F9KPF0"/>
<dbReference type="PANTHER" id="PTHR43011:SF1">
    <property type="entry name" value="IRON-SULFUR CLUSTER ASSEMBLY 2 HOMOLOG, MITOCHONDRIAL"/>
    <property type="match status" value="1"/>
</dbReference>
<dbReference type="PROSITE" id="PS01152">
    <property type="entry name" value="HESB"/>
    <property type="match status" value="1"/>
</dbReference>
<dbReference type="GO" id="GO:0005506">
    <property type="term" value="F:iron ion binding"/>
    <property type="evidence" value="ECO:0007669"/>
    <property type="project" value="TreeGrafter"/>
</dbReference>
<dbReference type="EMBL" id="LAZR01014500">
    <property type="protein sequence ID" value="KKM17230.1"/>
    <property type="molecule type" value="Genomic_DNA"/>
</dbReference>
<reference evidence="2" key="1">
    <citation type="journal article" date="2015" name="Nature">
        <title>Complex archaea that bridge the gap between prokaryotes and eukaryotes.</title>
        <authorList>
            <person name="Spang A."/>
            <person name="Saw J.H."/>
            <person name="Jorgensen S.L."/>
            <person name="Zaremba-Niedzwiedzka K."/>
            <person name="Martijn J."/>
            <person name="Lind A.E."/>
            <person name="van Eijk R."/>
            <person name="Schleper C."/>
            <person name="Guy L."/>
            <person name="Ettema T.J."/>
        </authorList>
    </citation>
    <scope>NUCLEOTIDE SEQUENCE</scope>
</reference>
<name>A0A0F9KPF0_9ZZZZ</name>
<accession>A0A0F9KPF0</accession>
<evidence type="ECO:0000313" key="2">
    <source>
        <dbReference type="EMBL" id="KKM17230.1"/>
    </source>
</evidence>
<dbReference type="Pfam" id="PF01521">
    <property type="entry name" value="Fe-S_biosyn"/>
    <property type="match status" value="1"/>
</dbReference>
<organism evidence="2">
    <name type="scientific">marine sediment metagenome</name>
    <dbReference type="NCBI Taxonomy" id="412755"/>
    <lineage>
        <taxon>unclassified sequences</taxon>
        <taxon>metagenomes</taxon>
        <taxon>ecological metagenomes</taxon>
    </lineage>
</organism>
<dbReference type="GO" id="GO:0051539">
    <property type="term" value="F:4 iron, 4 sulfur cluster binding"/>
    <property type="evidence" value="ECO:0007669"/>
    <property type="project" value="TreeGrafter"/>
</dbReference>
<sequence length="110" mass="11870">MEIIQLTAAAQEQAKALLDKEKEPKAGLRVAVIGGGCSGLQYKLGWSDPEERDEVHKYENGLFVIIDDKSAEYLEGTTLVFHDGIEKTGFEVENPNAKTSCGCGSSFSCG</sequence>